<keyword evidence="2" id="KW-0175">Coiled coil</keyword>
<reference evidence="3 4" key="1">
    <citation type="submission" date="2024-01" db="EMBL/GenBank/DDBJ databases">
        <authorList>
            <consortium name="Genoscope - CEA"/>
            <person name="William W."/>
        </authorList>
    </citation>
    <scope>NUCLEOTIDE SEQUENCE [LARGE SCALE GENOMIC DNA]</scope>
    <source>
        <strain evidence="3 4">29B2s-10</strain>
    </source>
</reference>
<dbReference type="PANTHER" id="PTHR15243:SF0">
    <property type="entry name" value="SERINE_THREONINE-PROTEIN KINASE 19"/>
    <property type="match status" value="1"/>
</dbReference>
<dbReference type="Proteomes" id="UP001497600">
    <property type="component" value="Chromosome F"/>
</dbReference>
<accession>A0ABP0EET1</accession>
<feature type="coiled-coil region" evidence="2">
    <location>
        <begin position="212"/>
        <end position="239"/>
    </location>
</feature>
<evidence type="ECO:0000256" key="2">
    <source>
        <dbReference type="SAM" id="Coils"/>
    </source>
</evidence>
<protein>
    <submittedName>
        <fullName evidence="3">Uncharacterized protein</fullName>
    </submittedName>
</protein>
<name>A0ABP0EET1_9ASCO</name>
<evidence type="ECO:0000256" key="1">
    <source>
        <dbReference type="ARBA" id="ARBA00093458"/>
    </source>
</evidence>
<evidence type="ECO:0000313" key="4">
    <source>
        <dbReference type="Proteomes" id="UP001497600"/>
    </source>
</evidence>
<sequence length="393" mass="44776">MPGNLRFTAAKSSTINKKSVLPSSLKNLLPSSAKYQQNLKKKQKQSLAASPAIDEKKKSKVEEPLTVLDYNVQLDYQLSSNEDILTAIDTILETQWSESCTLHNRFHDKELKKSGDMEQLLFSLTGLSMATKAEIMKYRTTQLPHGLVTVNQLYSIFEKQGHTFVDRSLELKIRQGKLKKFIITNASPIISRSPQKFQKGKVTYGYENVEVVVKLDNYLEQIESKIKDIEGDLNGTECLVKFSTYVKENPTSLFIGLDEFTKDDINKLVTFGYITLTSNHLNEIESHQYALAYPTCGTYLKLINAGRAWLVKLLSKAKYKEILEDQLFDKWEGISTTKNNHGLDTQFTSKMNNFRKPYYGFELYWILADALGAGMVEVFRTPVGRGWRLTGKM</sequence>
<gene>
    <name evidence="3" type="ORF">CAAN4_F02146</name>
</gene>
<comment type="similarity">
    <text evidence="1">Belongs to the STK19 family.</text>
</comment>
<dbReference type="PANTHER" id="PTHR15243">
    <property type="entry name" value="SERINE/THREONINE-PROTEIN KINASE 19"/>
    <property type="match status" value="1"/>
</dbReference>
<organism evidence="3 4">
    <name type="scientific">[Candida] anglica</name>
    <dbReference type="NCBI Taxonomy" id="148631"/>
    <lineage>
        <taxon>Eukaryota</taxon>
        <taxon>Fungi</taxon>
        <taxon>Dikarya</taxon>
        <taxon>Ascomycota</taxon>
        <taxon>Saccharomycotina</taxon>
        <taxon>Pichiomycetes</taxon>
        <taxon>Debaryomycetaceae</taxon>
        <taxon>Kurtzmaniella</taxon>
    </lineage>
</organism>
<proteinExistence type="inferred from homology"/>
<dbReference type="Pfam" id="PF10494">
    <property type="entry name" value="Stk19"/>
    <property type="match status" value="1"/>
</dbReference>
<dbReference type="InterPro" id="IPR018865">
    <property type="entry name" value="STK19-like"/>
</dbReference>
<dbReference type="EMBL" id="OZ004258">
    <property type="protein sequence ID" value="CAK7911370.1"/>
    <property type="molecule type" value="Genomic_DNA"/>
</dbReference>
<evidence type="ECO:0000313" key="3">
    <source>
        <dbReference type="EMBL" id="CAK7911370.1"/>
    </source>
</evidence>
<keyword evidence="4" id="KW-1185">Reference proteome</keyword>